<sequence length="68" mass="7972">MSGRLALALRILEGNKVLFYLPEEKKEVEVLVKEYIFTDLKAIIDNEEDYYLLLETETDEIIEHGELI</sequence>
<dbReference type="AlphaFoldDB" id="A0A1H0XI67"/>
<dbReference type="Proteomes" id="UP000199481">
    <property type="component" value="Unassembled WGS sequence"/>
</dbReference>
<organism evidence="1 2">
    <name type="scientific">Carnobacterium viridans</name>
    <dbReference type="NCBI Taxonomy" id="174587"/>
    <lineage>
        <taxon>Bacteria</taxon>
        <taxon>Bacillati</taxon>
        <taxon>Bacillota</taxon>
        <taxon>Bacilli</taxon>
        <taxon>Lactobacillales</taxon>
        <taxon>Carnobacteriaceae</taxon>
        <taxon>Carnobacterium</taxon>
    </lineage>
</organism>
<protein>
    <submittedName>
        <fullName evidence="1">Uncharacterized protein</fullName>
    </submittedName>
</protein>
<reference evidence="2" key="1">
    <citation type="submission" date="2016-10" db="EMBL/GenBank/DDBJ databases">
        <authorList>
            <person name="Varghese N."/>
            <person name="Submissions S."/>
        </authorList>
    </citation>
    <scope>NUCLEOTIDE SEQUENCE [LARGE SCALE GENOMIC DNA]</scope>
    <source>
        <strain evidence="2">MPL-11</strain>
    </source>
</reference>
<name>A0A1H0XI67_9LACT</name>
<keyword evidence="2" id="KW-1185">Reference proteome</keyword>
<dbReference type="EMBL" id="FNJW01000003">
    <property type="protein sequence ID" value="SDQ02577.1"/>
    <property type="molecule type" value="Genomic_DNA"/>
</dbReference>
<gene>
    <name evidence="1" type="ORF">SAMN04487752_0088</name>
</gene>
<evidence type="ECO:0000313" key="2">
    <source>
        <dbReference type="Proteomes" id="UP000199481"/>
    </source>
</evidence>
<evidence type="ECO:0000313" key="1">
    <source>
        <dbReference type="EMBL" id="SDQ02577.1"/>
    </source>
</evidence>
<dbReference type="RefSeq" id="WP_089974349.1">
    <property type="nucleotide sequence ID" value="NZ_FNJW01000003.1"/>
</dbReference>
<accession>A0A1H0XI67</accession>
<proteinExistence type="predicted"/>